<dbReference type="PANTHER" id="PTHR43142:SF1">
    <property type="entry name" value="CARBOXYLIC ESTER HYDROLASE"/>
    <property type="match status" value="1"/>
</dbReference>
<proteinExistence type="inferred from homology"/>
<feature type="chain" id="PRO_5044996988" description="Carboxylic ester hydrolase" evidence="5">
    <location>
        <begin position="23"/>
        <end position="514"/>
    </location>
</feature>
<dbReference type="InterPro" id="IPR019826">
    <property type="entry name" value="Carboxylesterase_B_AS"/>
</dbReference>
<feature type="domain" description="Carboxylesterase type B" evidence="6">
    <location>
        <begin position="74"/>
        <end position="497"/>
    </location>
</feature>
<feature type="signal peptide" evidence="5">
    <location>
        <begin position="1"/>
        <end position="22"/>
    </location>
</feature>
<dbReference type="InterPro" id="IPR002018">
    <property type="entry name" value="CarbesteraseB"/>
</dbReference>
<evidence type="ECO:0000259" key="6">
    <source>
        <dbReference type="Pfam" id="PF00135"/>
    </source>
</evidence>
<evidence type="ECO:0000256" key="5">
    <source>
        <dbReference type="RuleBase" id="RU361235"/>
    </source>
</evidence>
<evidence type="ECO:0000256" key="3">
    <source>
        <dbReference type="ARBA" id="ARBA00022801"/>
    </source>
</evidence>
<comment type="caution">
    <text evidence="7">The sequence shown here is derived from an EMBL/GenBank/DDBJ whole genome shotgun (WGS) entry which is preliminary data.</text>
</comment>
<evidence type="ECO:0000256" key="2">
    <source>
        <dbReference type="ARBA" id="ARBA00022487"/>
    </source>
</evidence>
<accession>A0ABP1RNI2</accession>
<dbReference type="Gene3D" id="3.40.50.1820">
    <property type="entry name" value="alpha/beta hydrolase"/>
    <property type="match status" value="2"/>
</dbReference>
<gene>
    <name evidence="7" type="ORF">ODALV1_LOCUS24294</name>
</gene>
<evidence type="ECO:0000313" key="7">
    <source>
        <dbReference type="EMBL" id="CAL8131722.1"/>
    </source>
</evidence>
<organism evidence="7 8">
    <name type="scientific">Orchesella dallaii</name>
    <dbReference type="NCBI Taxonomy" id="48710"/>
    <lineage>
        <taxon>Eukaryota</taxon>
        <taxon>Metazoa</taxon>
        <taxon>Ecdysozoa</taxon>
        <taxon>Arthropoda</taxon>
        <taxon>Hexapoda</taxon>
        <taxon>Collembola</taxon>
        <taxon>Entomobryomorpha</taxon>
        <taxon>Entomobryoidea</taxon>
        <taxon>Orchesellidae</taxon>
        <taxon>Orchesellinae</taxon>
        <taxon>Orchesella</taxon>
    </lineage>
</organism>
<keyword evidence="5" id="KW-0732">Signal</keyword>
<keyword evidence="8" id="KW-1185">Reference proteome</keyword>
<keyword evidence="2" id="KW-0719">Serine esterase</keyword>
<reference evidence="7 8" key="1">
    <citation type="submission" date="2024-08" db="EMBL/GenBank/DDBJ databases">
        <authorList>
            <person name="Cucini C."/>
            <person name="Frati F."/>
        </authorList>
    </citation>
    <scope>NUCLEOTIDE SEQUENCE [LARGE SCALE GENOMIC DNA]</scope>
</reference>
<comment type="similarity">
    <text evidence="1 5">Belongs to the type-B carboxylesterase/lipase family.</text>
</comment>
<dbReference type="PANTHER" id="PTHR43142">
    <property type="entry name" value="CARBOXYLIC ESTER HYDROLASE"/>
    <property type="match status" value="1"/>
</dbReference>
<dbReference type="Proteomes" id="UP001642540">
    <property type="component" value="Unassembled WGS sequence"/>
</dbReference>
<dbReference type="SUPFAM" id="SSF53474">
    <property type="entry name" value="alpha/beta-Hydrolases"/>
    <property type="match status" value="1"/>
</dbReference>
<dbReference type="InterPro" id="IPR029058">
    <property type="entry name" value="AB_hydrolase_fold"/>
</dbReference>
<protein>
    <recommendedName>
        <fullName evidence="5">Carboxylic ester hydrolase</fullName>
        <ecNumber evidence="5">3.1.1.-</ecNumber>
    </recommendedName>
</protein>
<evidence type="ECO:0000256" key="4">
    <source>
        <dbReference type="ARBA" id="ARBA00023180"/>
    </source>
</evidence>
<evidence type="ECO:0000256" key="1">
    <source>
        <dbReference type="ARBA" id="ARBA00005964"/>
    </source>
</evidence>
<dbReference type="EC" id="3.1.1.-" evidence="5"/>
<dbReference type="Pfam" id="PF00135">
    <property type="entry name" value="COesterase"/>
    <property type="match status" value="1"/>
</dbReference>
<keyword evidence="3 5" id="KW-0378">Hydrolase</keyword>
<dbReference type="PROSITE" id="PS00122">
    <property type="entry name" value="CARBOXYLESTERASE_B_1"/>
    <property type="match status" value="1"/>
</dbReference>
<keyword evidence="4" id="KW-0325">Glycoprotein</keyword>
<dbReference type="EMBL" id="CAXLJM020000089">
    <property type="protein sequence ID" value="CAL8131722.1"/>
    <property type="molecule type" value="Genomic_DNA"/>
</dbReference>
<evidence type="ECO:0000313" key="8">
    <source>
        <dbReference type="Proteomes" id="UP001642540"/>
    </source>
</evidence>
<name>A0ABP1RNI2_9HEXA</name>
<sequence>MWEYFIHFKFGILLYSALVVSGAVENCKVKILNGTIIGRCVGTTNANKKVCAYSAIPYALAPIKELRFKKVDSQSSGNLPVMIWFHGGAFTVGSSLAYTPTKLLGRGDIVLVVVHYRLGTLGFLSTGDEFSPGNYGLKDQAQSIRWVNENIHAFGGNPNLVTIFGESAGGASVIYQLLTPLNKGLIHGAIAQSGTALSHWAIDKTPLTSAKTIAKRLACPVNSSAKLVNCLREKKWEAIVAEQRKFTNDCYSNMTYAVATMTPVVEPILPGAFITEEPVNIMKNGDMSNVPIMIGATKHDGSFILANLYLAKLGPEKLDENPDYMRVELIPNLLRFFRVTEDEADKDVSATVQLAYFPEVNRSSWNDTMPGLVDFISVFAFKSAIQNTADLLSKRNLSVFLYSFEHHSQNTLWPFFFNFKSVPVSSGIAHADDLMYLFDLPAKFSTEDQIFSEIVCDLWLNFSKFGNPTPSRDSRFEQWPTYNVEDESFMKLNITPTALRGYRTSWRPNGFEPS</sequence>